<feature type="compositionally biased region" description="Low complexity" evidence="1">
    <location>
        <begin position="33"/>
        <end position="54"/>
    </location>
</feature>
<sequence>MRLFRKYVLPSHNEKSAGKKKKEKRFRASSLFNSNSSRATSRTSPLSSYSSSSSDPTKRLSADVLARIFYYVCPHTLDESYNSSEESITEDGCMLCDMRDLACCALVNKKWCKSAQKLLYQHVRIDAVHYCELEIELSSKRKRSRSFVDQAGKKLDVPQSRLYQFMRTVRDSQQLANTVLSLRLPYMTREASKSDLARAISVLRNLRYVDLPVGFFTDDPSSYALKQELMANCPDVRRMTYAHGSEMSFSKIPGSSLWRNLESLELSNLQVEESTLRQVLSSFPALRCLKLESMPSIRDSVFTPNQYLPMFPPIAKLTIRNMLSITASGLATHLSVPQNQKALEELALVQCGVRPESLYMIFSRAPRLANLTLELEVDSSFLTQEVPPLASRSLKTLHYEITCSGSPTGLQPVTKSHYDYLMSSLKANNLPSLRSLYVLDSSFADILLLAPPPRLFGGGEGGSQSLGPGLQHPLTLYTKGMDEFEWNVTQFEPMSSGRRTSTTRPVSLHSAQLSPQWGGEARQSVLVGNGFGGYLAVPVNEGRPMSSGGIRGNKRDSKYDLWR</sequence>
<dbReference type="InterPro" id="IPR032675">
    <property type="entry name" value="LRR_dom_sf"/>
</dbReference>
<evidence type="ECO:0000313" key="2">
    <source>
        <dbReference type="EMBL" id="EED17775.1"/>
    </source>
</evidence>
<dbReference type="InParanoid" id="B8MAT5"/>
<feature type="region of interest" description="Disordered" evidence="1">
    <location>
        <begin position="542"/>
        <end position="563"/>
    </location>
</feature>
<evidence type="ECO:0000256" key="1">
    <source>
        <dbReference type="SAM" id="MobiDB-lite"/>
    </source>
</evidence>
<gene>
    <name evidence="2" type="ORF">TSTA_115700</name>
</gene>
<dbReference type="AlphaFoldDB" id="B8MAT5"/>
<organism evidence="2 3">
    <name type="scientific">Talaromyces stipitatus (strain ATCC 10500 / CBS 375.48 / QM 6759 / NRRL 1006)</name>
    <name type="common">Penicillium stipitatum</name>
    <dbReference type="NCBI Taxonomy" id="441959"/>
    <lineage>
        <taxon>Eukaryota</taxon>
        <taxon>Fungi</taxon>
        <taxon>Dikarya</taxon>
        <taxon>Ascomycota</taxon>
        <taxon>Pezizomycotina</taxon>
        <taxon>Eurotiomycetes</taxon>
        <taxon>Eurotiomycetidae</taxon>
        <taxon>Eurotiales</taxon>
        <taxon>Trichocomaceae</taxon>
        <taxon>Talaromyces</taxon>
        <taxon>Talaromyces sect. Talaromyces</taxon>
    </lineage>
</organism>
<dbReference type="RefSeq" id="XP_002481767.1">
    <property type="nucleotide sequence ID" value="XM_002481722.1"/>
</dbReference>
<dbReference type="VEuPathDB" id="FungiDB:TSTA_115700"/>
<dbReference type="STRING" id="441959.B8MAT5"/>
<dbReference type="HOGENOM" id="CLU_018589_0_1_1"/>
<protein>
    <submittedName>
        <fullName evidence="2">F-box domain protein</fullName>
    </submittedName>
</protein>
<evidence type="ECO:0000313" key="3">
    <source>
        <dbReference type="Proteomes" id="UP000001745"/>
    </source>
</evidence>
<dbReference type="EMBL" id="EQ962655">
    <property type="protein sequence ID" value="EED17775.1"/>
    <property type="molecule type" value="Genomic_DNA"/>
</dbReference>
<keyword evidence="3" id="KW-1185">Reference proteome</keyword>
<dbReference type="eggNOG" id="ENOG502REK8">
    <property type="taxonomic scope" value="Eukaryota"/>
</dbReference>
<dbReference type="OrthoDB" id="5405297at2759"/>
<name>B8MAT5_TALSN</name>
<dbReference type="GeneID" id="8099597"/>
<reference evidence="3" key="1">
    <citation type="journal article" date="2015" name="Genome Announc.">
        <title>Genome sequence of the AIDS-associated pathogen Penicillium marneffei (ATCC18224) and its near taxonomic relative Talaromyces stipitatus (ATCC10500).</title>
        <authorList>
            <person name="Nierman W.C."/>
            <person name="Fedorova-Abrams N.D."/>
            <person name="Andrianopoulos A."/>
        </authorList>
    </citation>
    <scope>NUCLEOTIDE SEQUENCE [LARGE SCALE GENOMIC DNA]</scope>
    <source>
        <strain evidence="3">ATCC 10500 / CBS 375.48 / QM 6759 / NRRL 1006</strain>
    </source>
</reference>
<dbReference type="Proteomes" id="UP000001745">
    <property type="component" value="Unassembled WGS sequence"/>
</dbReference>
<feature type="compositionally biased region" description="Basic and acidic residues" evidence="1">
    <location>
        <begin position="553"/>
        <end position="563"/>
    </location>
</feature>
<dbReference type="OMA" id="CPDIRKM"/>
<dbReference type="SUPFAM" id="SSF52047">
    <property type="entry name" value="RNI-like"/>
    <property type="match status" value="1"/>
</dbReference>
<dbReference type="PhylomeDB" id="B8MAT5"/>
<feature type="compositionally biased region" description="Basic residues" evidence="1">
    <location>
        <begin position="18"/>
        <end position="27"/>
    </location>
</feature>
<feature type="region of interest" description="Disordered" evidence="1">
    <location>
        <begin position="8"/>
        <end position="57"/>
    </location>
</feature>
<dbReference type="Gene3D" id="3.80.10.10">
    <property type="entry name" value="Ribonuclease Inhibitor"/>
    <property type="match status" value="1"/>
</dbReference>
<accession>B8MAT5</accession>
<proteinExistence type="predicted"/>